<evidence type="ECO:0000259" key="5">
    <source>
        <dbReference type="Pfam" id="PF00296"/>
    </source>
</evidence>
<evidence type="ECO:0000313" key="7">
    <source>
        <dbReference type="Proteomes" id="UP000663791"/>
    </source>
</evidence>
<keyword evidence="7" id="KW-1185">Reference proteome</keyword>
<dbReference type="RefSeq" id="WP_205291439.1">
    <property type="nucleotide sequence ID" value="NZ_CP074406.1"/>
</dbReference>
<keyword evidence="4" id="KW-0503">Monooxygenase</keyword>
<dbReference type="PANTHER" id="PTHR42847">
    <property type="entry name" value="ALKANESULFONATE MONOOXYGENASE"/>
    <property type="match status" value="1"/>
</dbReference>
<dbReference type="InterPro" id="IPR050172">
    <property type="entry name" value="SsuD_RutA_monooxygenase"/>
</dbReference>
<dbReference type="PANTHER" id="PTHR42847:SF4">
    <property type="entry name" value="ALKANESULFONATE MONOOXYGENASE-RELATED"/>
    <property type="match status" value="1"/>
</dbReference>
<reference evidence="6" key="1">
    <citation type="submission" date="2021-01" db="EMBL/GenBank/DDBJ databases">
        <title>Novel species in genus Nocardioides.</title>
        <authorList>
            <person name="Zhang G."/>
        </authorList>
    </citation>
    <scope>NUCLEOTIDE SEQUENCE</scope>
    <source>
        <strain evidence="6">Zg-536</strain>
    </source>
</reference>
<keyword evidence="3" id="KW-0560">Oxidoreductase</keyword>
<organism evidence="6 7">
    <name type="scientific">Nocardioides faecalis</name>
    <dbReference type="NCBI Taxonomy" id="2803858"/>
    <lineage>
        <taxon>Bacteria</taxon>
        <taxon>Bacillati</taxon>
        <taxon>Actinomycetota</taxon>
        <taxon>Actinomycetes</taxon>
        <taxon>Propionibacteriales</taxon>
        <taxon>Nocardioidaceae</taxon>
        <taxon>Nocardioides</taxon>
    </lineage>
</organism>
<dbReference type="GO" id="GO:0046306">
    <property type="term" value="P:alkanesulfonate catabolic process"/>
    <property type="evidence" value="ECO:0007669"/>
    <property type="project" value="TreeGrafter"/>
</dbReference>
<dbReference type="AlphaFoldDB" id="A0A938Y0X7"/>
<dbReference type="SUPFAM" id="SSF51679">
    <property type="entry name" value="Bacterial luciferase-like"/>
    <property type="match status" value="1"/>
</dbReference>
<name>A0A938Y0X7_9ACTN</name>
<dbReference type="NCBIfam" id="TIGR03619">
    <property type="entry name" value="F420_Rv2161c"/>
    <property type="match status" value="1"/>
</dbReference>
<evidence type="ECO:0000313" key="6">
    <source>
        <dbReference type="EMBL" id="MBM9460127.1"/>
    </source>
</evidence>
<dbReference type="InterPro" id="IPR011251">
    <property type="entry name" value="Luciferase-like_dom"/>
</dbReference>
<dbReference type="InterPro" id="IPR019921">
    <property type="entry name" value="Lucif-like_OxRdtase_Rv2161c"/>
</dbReference>
<evidence type="ECO:0000256" key="1">
    <source>
        <dbReference type="ARBA" id="ARBA00022630"/>
    </source>
</evidence>
<dbReference type="GO" id="GO:0008726">
    <property type="term" value="F:alkanesulfonate monooxygenase activity"/>
    <property type="evidence" value="ECO:0007669"/>
    <property type="project" value="TreeGrafter"/>
</dbReference>
<dbReference type="Gene3D" id="3.20.20.30">
    <property type="entry name" value="Luciferase-like domain"/>
    <property type="match status" value="1"/>
</dbReference>
<accession>A0A938Y0X7</accession>
<comment type="caution">
    <text evidence="6">The sequence shown here is derived from an EMBL/GenBank/DDBJ whole genome shotgun (WGS) entry which is preliminary data.</text>
</comment>
<evidence type="ECO:0000256" key="3">
    <source>
        <dbReference type="ARBA" id="ARBA00023002"/>
    </source>
</evidence>
<evidence type="ECO:0000256" key="2">
    <source>
        <dbReference type="ARBA" id="ARBA00022643"/>
    </source>
</evidence>
<dbReference type="Pfam" id="PF00296">
    <property type="entry name" value="Bac_luciferase"/>
    <property type="match status" value="1"/>
</dbReference>
<protein>
    <submittedName>
        <fullName evidence="6">LLM class F420-dependent oxidoreductase</fullName>
    </submittedName>
</protein>
<evidence type="ECO:0000256" key="4">
    <source>
        <dbReference type="ARBA" id="ARBA00023033"/>
    </source>
</evidence>
<dbReference type="EMBL" id="JAERTX010000007">
    <property type="protein sequence ID" value="MBM9460127.1"/>
    <property type="molecule type" value="Genomic_DNA"/>
</dbReference>
<sequence length="295" mass="31389">MRVGITSPVVTGLPGFFGAWEQDAGIEELATIADAADRLGFDHLTCSEHVAVPTAIAEQRGGRYWDPLATLSFLAARTTRIRLATQVLVLGYHHPVAIAKRYGTLDLLSGGRLVLGLGIGSIEEEFDLLGADFAGRGAVADDALPALRAALSGRTPTYDGARFAFSDVVVEPCAVQPRVPFWIGGHTPRSLRRAVEHGDGWIPFGLPHDRLREMLDRAPLPDGFEVVLGAGRPVDPVGEPDRTRRALERTVAAGASVVNVHVSATSADHYVDQLARLAELAGLAELALTAPQEGT</sequence>
<keyword evidence="2" id="KW-0288">FMN</keyword>
<keyword evidence="1" id="KW-0285">Flavoprotein</keyword>
<gene>
    <name evidence="6" type="ORF">JK386_09445</name>
</gene>
<proteinExistence type="predicted"/>
<feature type="domain" description="Luciferase-like" evidence="5">
    <location>
        <begin position="16"/>
        <end position="217"/>
    </location>
</feature>
<dbReference type="Proteomes" id="UP000663791">
    <property type="component" value="Unassembled WGS sequence"/>
</dbReference>
<dbReference type="InterPro" id="IPR036661">
    <property type="entry name" value="Luciferase-like_sf"/>
</dbReference>